<dbReference type="Proteomes" id="UP000192266">
    <property type="component" value="Unassembled WGS sequence"/>
</dbReference>
<dbReference type="InterPro" id="IPR005814">
    <property type="entry name" value="Aminotrans_3"/>
</dbReference>
<evidence type="ECO:0000313" key="4">
    <source>
        <dbReference type="EMBL" id="SMB92684.1"/>
    </source>
</evidence>
<reference evidence="4 5" key="1">
    <citation type="submission" date="2017-04" db="EMBL/GenBank/DDBJ databases">
        <authorList>
            <person name="Afonso C.L."/>
            <person name="Miller P.J."/>
            <person name="Scott M.A."/>
            <person name="Spackman E."/>
            <person name="Goraichik I."/>
            <person name="Dimitrov K.M."/>
            <person name="Suarez D.L."/>
            <person name="Swayne D.E."/>
        </authorList>
    </citation>
    <scope>NUCLEOTIDE SEQUENCE [LARGE SCALE GENOMIC DNA]</scope>
    <source>
        <strain evidence="4 5">DSM 11622</strain>
    </source>
</reference>
<dbReference type="InterPro" id="IPR015424">
    <property type="entry name" value="PyrdxlP-dep_Trfase"/>
</dbReference>
<comment type="similarity">
    <text evidence="3">Belongs to the class-III pyridoxal-phosphate-dependent aminotransferase family.</text>
</comment>
<dbReference type="OrthoDB" id="9762089at2"/>
<keyword evidence="4" id="KW-0808">Transferase</keyword>
<dbReference type="EMBL" id="FWWW01000060">
    <property type="protein sequence ID" value="SMB92684.1"/>
    <property type="molecule type" value="Genomic_DNA"/>
</dbReference>
<dbReference type="GO" id="GO:0008483">
    <property type="term" value="F:transaminase activity"/>
    <property type="evidence" value="ECO:0007669"/>
    <property type="project" value="UniProtKB-KW"/>
</dbReference>
<name>A0A1W1VIA6_9BACT</name>
<evidence type="ECO:0000313" key="5">
    <source>
        <dbReference type="Proteomes" id="UP000192266"/>
    </source>
</evidence>
<dbReference type="PANTHER" id="PTHR43713:SF3">
    <property type="entry name" value="GLUTAMATE-1-SEMIALDEHYDE 2,1-AMINOMUTASE 1, CHLOROPLASTIC-RELATED"/>
    <property type="match status" value="1"/>
</dbReference>
<comment type="cofactor">
    <cofactor evidence="1">
        <name>pyridoxal 5'-phosphate</name>
        <dbReference type="ChEBI" id="CHEBI:597326"/>
    </cofactor>
</comment>
<evidence type="ECO:0000256" key="1">
    <source>
        <dbReference type="ARBA" id="ARBA00001933"/>
    </source>
</evidence>
<dbReference type="Gene3D" id="3.90.1150.10">
    <property type="entry name" value="Aspartate Aminotransferase, domain 1"/>
    <property type="match status" value="1"/>
</dbReference>
<keyword evidence="2 3" id="KW-0663">Pyridoxal phosphate</keyword>
<sequence>MNSSANLATAAVGNSSAEPSFAASQALQERFHAVIPGGSHTYAKGDDQFPEYMAPYIERGEGCRVWDVDGNEFIEYGMGLRSVTLGHAFAPVVIAAQAEMTRGINFGRPATLELVMAEEFLNLTQAGDMVKFTKNGSDATSAAVKLARAYTGRDLIAVCADHPFFSVDDWFIGTTAVSAGIPQAVREQSLHFRYNDVASLAALFAAHPNKIAAAIMEVERDVPPLPGYLQAVRDLCTHNGVILIFDEIVAGFRSHVSGGQGVHGIRPDLSAFGKALGNGFSIAALTGRRELMELGGLRQKDRDRVFLLSTTYGAESHSLAAARAVMQIYRQEPVIAHLHEQGERLRQGLLAAVRDHNLEENVPIFGQSSCLFYGSRDAQGQPSQAFRTLFLQETLRRGLLVPSFVISYSHTPAVVDTTIERVHDALGIYRRALDGGIDKYLAGRPVQSVYRARN</sequence>
<dbReference type="PANTHER" id="PTHR43713">
    <property type="entry name" value="GLUTAMATE-1-SEMIALDEHYDE 2,1-AMINOMUTASE"/>
    <property type="match status" value="1"/>
</dbReference>
<dbReference type="Gene3D" id="3.40.640.10">
    <property type="entry name" value="Type I PLP-dependent aspartate aminotransferase-like (Major domain)"/>
    <property type="match status" value="1"/>
</dbReference>
<dbReference type="AlphaFoldDB" id="A0A1W1VIA6"/>
<organism evidence="4 5">
    <name type="scientific">Hymenobacter roseosalivarius DSM 11622</name>
    <dbReference type="NCBI Taxonomy" id="645990"/>
    <lineage>
        <taxon>Bacteria</taxon>
        <taxon>Pseudomonadati</taxon>
        <taxon>Bacteroidota</taxon>
        <taxon>Cytophagia</taxon>
        <taxon>Cytophagales</taxon>
        <taxon>Hymenobacteraceae</taxon>
        <taxon>Hymenobacter</taxon>
    </lineage>
</organism>
<keyword evidence="5" id="KW-1185">Reference proteome</keyword>
<protein>
    <submittedName>
        <fullName evidence="4">Aminotransferase class-III</fullName>
    </submittedName>
</protein>
<dbReference type="GO" id="GO:0030170">
    <property type="term" value="F:pyridoxal phosphate binding"/>
    <property type="evidence" value="ECO:0007669"/>
    <property type="project" value="InterPro"/>
</dbReference>
<evidence type="ECO:0000256" key="3">
    <source>
        <dbReference type="RuleBase" id="RU003560"/>
    </source>
</evidence>
<proteinExistence type="inferred from homology"/>
<dbReference type="InterPro" id="IPR049704">
    <property type="entry name" value="Aminotrans_3_PPA_site"/>
</dbReference>
<dbReference type="SUPFAM" id="SSF53383">
    <property type="entry name" value="PLP-dependent transferases"/>
    <property type="match status" value="1"/>
</dbReference>
<dbReference type="STRING" id="645990.SAMN00120144_3654"/>
<keyword evidence="4" id="KW-0032">Aminotransferase</keyword>
<dbReference type="InterPro" id="IPR015422">
    <property type="entry name" value="PyrdxlP-dep_Trfase_small"/>
</dbReference>
<dbReference type="NCBIfam" id="NF004856">
    <property type="entry name" value="PRK06209.1"/>
    <property type="match status" value="1"/>
</dbReference>
<dbReference type="RefSeq" id="WP_084444790.1">
    <property type="nucleotide sequence ID" value="NZ_FWWW01000060.1"/>
</dbReference>
<dbReference type="PROSITE" id="PS00600">
    <property type="entry name" value="AA_TRANSFER_CLASS_3"/>
    <property type="match status" value="1"/>
</dbReference>
<dbReference type="Pfam" id="PF00202">
    <property type="entry name" value="Aminotran_3"/>
    <property type="match status" value="1"/>
</dbReference>
<accession>A0A1W1VIA6</accession>
<evidence type="ECO:0000256" key="2">
    <source>
        <dbReference type="ARBA" id="ARBA00022898"/>
    </source>
</evidence>
<dbReference type="InterPro" id="IPR015421">
    <property type="entry name" value="PyrdxlP-dep_Trfase_major"/>
</dbReference>
<gene>
    <name evidence="4" type="ORF">SAMN00120144_3654</name>
</gene>